<evidence type="ECO:0000313" key="18">
    <source>
        <dbReference type="Proteomes" id="UP000199375"/>
    </source>
</evidence>
<dbReference type="NCBIfam" id="NF003585">
    <property type="entry name" value="PRK05249.1"/>
    <property type="match status" value="1"/>
</dbReference>
<reference evidence="17 18" key="1">
    <citation type="submission" date="2016-06" db="EMBL/GenBank/DDBJ databases">
        <authorList>
            <person name="Kjaerup R.B."/>
            <person name="Dalgaard T.S."/>
            <person name="Juul-Madsen H.R."/>
        </authorList>
    </citation>
    <scope>NUCLEOTIDE SEQUENCE [LARGE SCALE GENOMIC DNA]</scope>
    <source>
        <strain evidence="17 18">DSM 45626</strain>
    </source>
</reference>
<evidence type="ECO:0000256" key="3">
    <source>
        <dbReference type="ARBA" id="ARBA00004496"/>
    </source>
</evidence>
<dbReference type="Proteomes" id="UP000199375">
    <property type="component" value="Unassembled WGS sequence"/>
</dbReference>
<comment type="function">
    <text evidence="2">Conversion of NADPH, generated by peripheral catabolic pathways, to NADH, which can enter the respiratory chain for energy generation.</text>
</comment>
<evidence type="ECO:0000256" key="5">
    <source>
        <dbReference type="ARBA" id="ARBA00012772"/>
    </source>
</evidence>
<dbReference type="GO" id="GO:0006103">
    <property type="term" value="P:2-oxoglutarate metabolic process"/>
    <property type="evidence" value="ECO:0007669"/>
    <property type="project" value="TreeGrafter"/>
</dbReference>
<keyword evidence="7" id="KW-0285">Flavoprotein</keyword>
<dbReference type="Gene3D" id="3.30.390.30">
    <property type="match status" value="1"/>
</dbReference>
<dbReference type="AlphaFoldDB" id="A0A1C4V8E3"/>
<evidence type="ECO:0000256" key="2">
    <source>
        <dbReference type="ARBA" id="ARBA00002842"/>
    </source>
</evidence>
<feature type="binding site" evidence="14">
    <location>
        <position position="268"/>
    </location>
    <ligand>
        <name>NAD(+)</name>
        <dbReference type="ChEBI" id="CHEBI:57540"/>
    </ligand>
</feature>
<accession>A0A1C4V8E3</accession>
<dbReference type="Gene3D" id="3.50.50.60">
    <property type="entry name" value="FAD/NAD(P)-binding domain"/>
    <property type="match status" value="2"/>
</dbReference>
<protein>
    <recommendedName>
        <fullName evidence="13">Probable soluble pyridine nucleotide transhydrogenase</fullName>
        <ecNumber evidence="5">1.6.1.1</ecNumber>
    </recommendedName>
    <alternativeName>
        <fullName evidence="12">NAD(P)(+) transhydrogenase [B-specific]</fullName>
    </alternativeName>
</protein>
<evidence type="ECO:0000256" key="12">
    <source>
        <dbReference type="ARBA" id="ARBA00031183"/>
    </source>
</evidence>
<evidence type="ECO:0000256" key="9">
    <source>
        <dbReference type="ARBA" id="ARBA00022857"/>
    </source>
</evidence>
<proteinExistence type="inferred from homology"/>
<evidence type="ECO:0000256" key="13">
    <source>
        <dbReference type="ARBA" id="ARBA00072004"/>
    </source>
</evidence>
<dbReference type="InterPro" id="IPR004099">
    <property type="entry name" value="Pyr_nucl-diS_OxRdtase_dimer"/>
</dbReference>
<dbReference type="PRINTS" id="PR00368">
    <property type="entry name" value="FADPNR"/>
</dbReference>
<dbReference type="FunFam" id="3.50.50.60:FF:000008">
    <property type="entry name" value="Soluble pyridine nucleotide transhydrogenase"/>
    <property type="match status" value="1"/>
</dbReference>
<dbReference type="RefSeq" id="WP_077937816.1">
    <property type="nucleotide sequence ID" value="NZ_CBDREH010000068.1"/>
</dbReference>
<feature type="binding site" evidence="14">
    <location>
        <position position="115"/>
    </location>
    <ligand>
        <name>FAD</name>
        <dbReference type="ChEBI" id="CHEBI:57692"/>
    </ligand>
</feature>
<dbReference type="GO" id="GO:0004148">
    <property type="term" value="F:dihydrolipoyl dehydrogenase (NADH) activity"/>
    <property type="evidence" value="ECO:0007669"/>
    <property type="project" value="TreeGrafter"/>
</dbReference>
<evidence type="ECO:0000256" key="14">
    <source>
        <dbReference type="PIRSR" id="PIRSR000350-3"/>
    </source>
</evidence>
<dbReference type="InterPro" id="IPR036188">
    <property type="entry name" value="FAD/NAD-bd_sf"/>
</dbReference>
<dbReference type="SUPFAM" id="SSF55424">
    <property type="entry name" value="FAD/NAD-linked reductases, dimerisation (C-terminal) domain"/>
    <property type="match status" value="1"/>
</dbReference>
<dbReference type="GO" id="GO:0050660">
    <property type="term" value="F:flavin adenine dinucleotide binding"/>
    <property type="evidence" value="ECO:0007669"/>
    <property type="project" value="TreeGrafter"/>
</dbReference>
<dbReference type="InterPro" id="IPR050151">
    <property type="entry name" value="Class-I_Pyr_Nuc-Dis_Oxidored"/>
</dbReference>
<keyword evidence="11 14" id="KW-0520">NAD</keyword>
<keyword evidence="9" id="KW-0521">NADP</keyword>
<dbReference type="InterPro" id="IPR023753">
    <property type="entry name" value="FAD/NAD-binding_dom"/>
</dbReference>
<keyword evidence="6" id="KW-0963">Cytoplasm</keyword>
<evidence type="ECO:0000256" key="11">
    <source>
        <dbReference type="ARBA" id="ARBA00023027"/>
    </source>
</evidence>
<evidence type="ECO:0000256" key="4">
    <source>
        <dbReference type="ARBA" id="ARBA00007532"/>
    </source>
</evidence>
<feature type="binding site" evidence="14">
    <location>
        <position position="309"/>
    </location>
    <ligand>
        <name>FAD</name>
        <dbReference type="ChEBI" id="CHEBI:57692"/>
    </ligand>
</feature>
<evidence type="ECO:0000259" key="16">
    <source>
        <dbReference type="Pfam" id="PF07992"/>
    </source>
</evidence>
<dbReference type="GO" id="GO:0005829">
    <property type="term" value="C:cytosol"/>
    <property type="evidence" value="ECO:0007669"/>
    <property type="project" value="TreeGrafter"/>
</dbReference>
<organism evidence="17 18">
    <name type="scientific">Micromonospora haikouensis</name>
    <dbReference type="NCBI Taxonomy" id="686309"/>
    <lineage>
        <taxon>Bacteria</taxon>
        <taxon>Bacillati</taxon>
        <taxon>Actinomycetota</taxon>
        <taxon>Actinomycetes</taxon>
        <taxon>Micromonosporales</taxon>
        <taxon>Micromonosporaceae</taxon>
        <taxon>Micromonospora</taxon>
    </lineage>
</organism>
<evidence type="ECO:0000256" key="1">
    <source>
        <dbReference type="ARBA" id="ARBA00001815"/>
    </source>
</evidence>
<keyword evidence="10" id="KW-0560">Oxidoreductase</keyword>
<feature type="domain" description="Pyridine nucleotide-disulphide oxidoreductase dimerisation" evidence="15">
    <location>
        <begin position="344"/>
        <end position="451"/>
    </location>
</feature>
<keyword evidence="14" id="KW-0547">Nucleotide-binding</keyword>
<comment type="cofactor">
    <cofactor evidence="14">
        <name>FAD</name>
        <dbReference type="ChEBI" id="CHEBI:57692"/>
    </cofactor>
    <text evidence="14">Binds 1 FAD per subunit.</text>
</comment>
<keyword evidence="8 14" id="KW-0274">FAD</keyword>
<dbReference type="GO" id="GO:0003957">
    <property type="term" value="F:NAD(P)+ transhydrogenase (Si-specific) activity"/>
    <property type="evidence" value="ECO:0007669"/>
    <property type="project" value="UniProtKB-EC"/>
</dbReference>
<comment type="catalytic activity">
    <reaction evidence="1">
        <text>NAD(+) + NADPH = NADH + NADP(+)</text>
        <dbReference type="Rhea" id="RHEA:11692"/>
        <dbReference type="ChEBI" id="CHEBI:57540"/>
        <dbReference type="ChEBI" id="CHEBI:57783"/>
        <dbReference type="ChEBI" id="CHEBI:57945"/>
        <dbReference type="ChEBI" id="CHEBI:58349"/>
        <dbReference type="EC" id="1.6.1.1"/>
    </reaction>
</comment>
<gene>
    <name evidence="17" type="ORF">GA0070558_107122</name>
</gene>
<dbReference type="PIRSF" id="PIRSF000350">
    <property type="entry name" value="Mercury_reductase_MerA"/>
    <property type="match status" value="1"/>
</dbReference>
<dbReference type="PANTHER" id="PTHR22912:SF93">
    <property type="entry name" value="SOLUBLE PYRIDINE NUCLEOTIDE TRANSHYDROGENASE"/>
    <property type="match status" value="1"/>
</dbReference>
<dbReference type="Pfam" id="PF07992">
    <property type="entry name" value="Pyr_redox_2"/>
    <property type="match status" value="1"/>
</dbReference>
<dbReference type="InterPro" id="IPR016156">
    <property type="entry name" value="FAD/NAD-linked_Rdtase_dimer_sf"/>
</dbReference>
<dbReference type="InterPro" id="IPR001100">
    <property type="entry name" value="Pyr_nuc-diS_OxRdtase"/>
</dbReference>
<evidence type="ECO:0000259" key="15">
    <source>
        <dbReference type="Pfam" id="PF02852"/>
    </source>
</evidence>
<feature type="binding site" evidence="14">
    <location>
        <position position="204"/>
    </location>
    <ligand>
        <name>NAD(+)</name>
        <dbReference type="ChEBI" id="CHEBI:57540"/>
    </ligand>
</feature>
<feature type="domain" description="FAD/NAD(P)-binding" evidence="16">
    <location>
        <begin position="4"/>
        <end position="324"/>
    </location>
</feature>
<evidence type="ECO:0000313" key="17">
    <source>
        <dbReference type="EMBL" id="SCE80182.1"/>
    </source>
</evidence>
<sequence>MYDYDLLVLGSGPSGQKAAIAAAKLGRRVGVVDRRDMIGGVCINTGTVPSKTLREAVLYLSGMSQRDLYGSSYRLKEEITVGDLAARTQHVISRQTDVIRNQLARNRVALITGTGRFADPHTIWVDGESGQESRVTFDKAIIAAGTRPARPDSVEFDERTIVDSDGVINLEAIPRSMVVVGAGVIGMEYASMFAALGTKVTVVERRDRMLDFCDEEVVESLKYHLRDLSVTFRFGEEVAAVEKHESAALCVLKSGKKIVADTVMYSAGRQGQTDKLALEAAGLQADRRGRITVDANYRTAVENIYAVGDVIGFPALASTSMEQGRIAAQHACGEPVRALNELQPIGIYTIPEISFVGKTEEQLTESSTPFEVGIARYRELARGQIVGDSYGMLKLLVSPADGRLLGVHVFGTGATEIVHIGQTVMGCGGTVDYLIDAVFNYPTLAEAYKVAALDASNKIRNIVRIEG</sequence>
<evidence type="ECO:0000256" key="8">
    <source>
        <dbReference type="ARBA" id="ARBA00022827"/>
    </source>
</evidence>
<dbReference type="PANTHER" id="PTHR22912">
    <property type="entry name" value="DISULFIDE OXIDOREDUCTASE"/>
    <property type="match status" value="1"/>
</dbReference>
<dbReference type="FunFam" id="3.30.390.30:FF:000001">
    <property type="entry name" value="Dihydrolipoyl dehydrogenase"/>
    <property type="match status" value="1"/>
</dbReference>
<dbReference type="PRINTS" id="PR00411">
    <property type="entry name" value="PNDRDTASEI"/>
</dbReference>
<dbReference type="EMBL" id="FMCW01000007">
    <property type="protein sequence ID" value="SCE80182.1"/>
    <property type="molecule type" value="Genomic_DNA"/>
</dbReference>
<dbReference type="EC" id="1.6.1.1" evidence="5"/>
<feature type="binding site" evidence="14">
    <location>
        <begin position="181"/>
        <end position="188"/>
    </location>
    <ligand>
        <name>NAD(+)</name>
        <dbReference type="ChEBI" id="CHEBI:57540"/>
    </ligand>
</feature>
<name>A0A1C4V8E3_9ACTN</name>
<comment type="similarity">
    <text evidence="4">Belongs to the class-I pyridine nucleotide-disulfide oxidoreductase family.</text>
</comment>
<dbReference type="Pfam" id="PF02852">
    <property type="entry name" value="Pyr_redox_dim"/>
    <property type="match status" value="1"/>
</dbReference>
<comment type="subcellular location">
    <subcellularLocation>
        <location evidence="3">Cytoplasm</location>
    </subcellularLocation>
</comment>
<evidence type="ECO:0000256" key="6">
    <source>
        <dbReference type="ARBA" id="ARBA00022490"/>
    </source>
</evidence>
<dbReference type="SUPFAM" id="SSF51905">
    <property type="entry name" value="FAD/NAD(P)-binding domain"/>
    <property type="match status" value="1"/>
</dbReference>
<feature type="binding site" evidence="14">
    <location>
        <position position="51"/>
    </location>
    <ligand>
        <name>FAD</name>
        <dbReference type="ChEBI" id="CHEBI:57692"/>
    </ligand>
</feature>
<evidence type="ECO:0000256" key="7">
    <source>
        <dbReference type="ARBA" id="ARBA00022630"/>
    </source>
</evidence>
<evidence type="ECO:0000256" key="10">
    <source>
        <dbReference type="ARBA" id="ARBA00023002"/>
    </source>
</evidence>